<reference evidence="2" key="1">
    <citation type="submission" date="2022-12" db="EMBL/GenBank/DDBJ databases">
        <authorList>
            <person name="Petersen C."/>
        </authorList>
    </citation>
    <scope>NUCLEOTIDE SEQUENCE</scope>
    <source>
        <strain evidence="2">IBT 21472</strain>
    </source>
</reference>
<feature type="region of interest" description="Disordered" evidence="1">
    <location>
        <begin position="85"/>
        <end position="132"/>
    </location>
</feature>
<protein>
    <submittedName>
        <fullName evidence="2">Uncharacterized protein</fullName>
    </submittedName>
</protein>
<proteinExistence type="predicted"/>
<evidence type="ECO:0000256" key="1">
    <source>
        <dbReference type="SAM" id="MobiDB-lite"/>
    </source>
</evidence>
<feature type="compositionally biased region" description="Low complexity" evidence="1">
    <location>
        <begin position="95"/>
        <end position="108"/>
    </location>
</feature>
<feature type="region of interest" description="Disordered" evidence="1">
    <location>
        <begin position="194"/>
        <end position="220"/>
    </location>
</feature>
<feature type="region of interest" description="Disordered" evidence="1">
    <location>
        <begin position="1"/>
        <end position="57"/>
    </location>
</feature>
<dbReference type="PANTHER" id="PTHR42053:SF1">
    <property type="match status" value="1"/>
</dbReference>
<dbReference type="Proteomes" id="UP001147746">
    <property type="component" value="Unassembled WGS sequence"/>
</dbReference>
<dbReference type="PANTHER" id="PTHR42053">
    <property type="match status" value="1"/>
</dbReference>
<reference evidence="2" key="2">
    <citation type="journal article" date="2023" name="IMA Fungus">
        <title>Comparative genomic study of the Penicillium genus elucidates a diverse pangenome and 15 lateral gene transfer events.</title>
        <authorList>
            <person name="Petersen C."/>
            <person name="Sorensen T."/>
            <person name="Nielsen M.R."/>
            <person name="Sondergaard T.E."/>
            <person name="Sorensen J.L."/>
            <person name="Fitzpatrick D.A."/>
            <person name="Frisvad J.C."/>
            <person name="Nielsen K.L."/>
        </authorList>
    </citation>
    <scope>NUCLEOTIDE SEQUENCE</scope>
    <source>
        <strain evidence="2">IBT 21472</strain>
    </source>
</reference>
<comment type="caution">
    <text evidence="2">The sequence shown here is derived from an EMBL/GenBank/DDBJ whole genome shotgun (WGS) entry which is preliminary data.</text>
</comment>
<dbReference type="EMBL" id="JAPZBO010000007">
    <property type="protein sequence ID" value="KAJ5311722.1"/>
    <property type="molecule type" value="Genomic_DNA"/>
</dbReference>
<evidence type="ECO:0000313" key="3">
    <source>
        <dbReference type="Proteomes" id="UP001147746"/>
    </source>
</evidence>
<name>A0A9W9U326_9EURO</name>
<keyword evidence="3" id="KW-1185">Reference proteome</keyword>
<organism evidence="2 3">
    <name type="scientific">Penicillium atrosanguineum</name>
    <dbReference type="NCBI Taxonomy" id="1132637"/>
    <lineage>
        <taxon>Eukaryota</taxon>
        <taxon>Fungi</taxon>
        <taxon>Dikarya</taxon>
        <taxon>Ascomycota</taxon>
        <taxon>Pezizomycotina</taxon>
        <taxon>Eurotiomycetes</taxon>
        <taxon>Eurotiomycetidae</taxon>
        <taxon>Eurotiales</taxon>
        <taxon>Aspergillaceae</taxon>
        <taxon>Penicillium</taxon>
    </lineage>
</organism>
<feature type="compositionally biased region" description="Polar residues" evidence="1">
    <location>
        <begin position="122"/>
        <end position="131"/>
    </location>
</feature>
<dbReference type="AlphaFoldDB" id="A0A9W9U326"/>
<accession>A0A9W9U326</accession>
<evidence type="ECO:0000313" key="2">
    <source>
        <dbReference type="EMBL" id="KAJ5311722.1"/>
    </source>
</evidence>
<gene>
    <name evidence="2" type="ORF">N7476_007582</name>
</gene>
<sequence>MAPPKPFLHPLKTPKTTTMFPSELHDSPITSASATPDLIIKREDGSPSSGSARLTPPDSYTKFLEALTPTFSPVTPGAGFKRFNFEKRFEKRRPSPISVPSSASSDGPKTTGALLPSPPTMTSPKSATPQSARLAVPLRRLCIPPTCIYSPISDSPASARTIRSPFTPSDWKVIETPRSAGSGKPVRVRHVVTRTVTYKRTHLDPPPRGKRRKTSESGDT</sequence>